<name>A0A1J5PA33_9ZZZZ</name>
<organism evidence="1">
    <name type="scientific">mine drainage metagenome</name>
    <dbReference type="NCBI Taxonomy" id="410659"/>
    <lineage>
        <taxon>unclassified sequences</taxon>
        <taxon>metagenomes</taxon>
        <taxon>ecological metagenomes</taxon>
    </lineage>
</organism>
<dbReference type="EMBL" id="MLJW01005478">
    <property type="protein sequence ID" value="OIQ68150.1"/>
    <property type="molecule type" value="Genomic_DNA"/>
</dbReference>
<gene>
    <name evidence="1" type="ORF">GALL_502590</name>
</gene>
<accession>A0A1J5PA33</accession>
<sequence length="194" mass="21589">MTERLFDHHTPPMFRLLAVLVPVFLEQTGLADPGDHRLEEPVGDSQVEQAVSAGIGRLLQALLQRLVKPVVAEIALDVGHAPGQVPPDIVLDLVDPAFARRLTDEAFHHLVQAVAPLVRVQVGQIDADQFECLRQQSGVRQIVQRRHQQSLGQVAARAENDHGAWPGRLSLPPRRGRHDLSAWIGRRRFRVCHA</sequence>
<proteinExistence type="predicted"/>
<reference evidence="1" key="1">
    <citation type="submission" date="2016-10" db="EMBL/GenBank/DDBJ databases">
        <title>Sequence of Gallionella enrichment culture.</title>
        <authorList>
            <person name="Poehlein A."/>
            <person name="Muehling M."/>
            <person name="Daniel R."/>
        </authorList>
    </citation>
    <scope>NUCLEOTIDE SEQUENCE</scope>
</reference>
<protein>
    <submittedName>
        <fullName evidence="1">Uncharacterized protein</fullName>
    </submittedName>
</protein>
<dbReference type="AlphaFoldDB" id="A0A1J5PA33"/>
<comment type="caution">
    <text evidence="1">The sequence shown here is derived from an EMBL/GenBank/DDBJ whole genome shotgun (WGS) entry which is preliminary data.</text>
</comment>
<evidence type="ECO:0000313" key="1">
    <source>
        <dbReference type="EMBL" id="OIQ68150.1"/>
    </source>
</evidence>